<dbReference type="EMBL" id="PVXQ01000010">
    <property type="protein sequence ID" value="PRR83054.1"/>
    <property type="molecule type" value="Genomic_DNA"/>
</dbReference>
<evidence type="ECO:0000259" key="1">
    <source>
        <dbReference type="Pfam" id="PF00535"/>
    </source>
</evidence>
<dbReference type="OrthoDB" id="9790005at2"/>
<dbReference type="Gene3D" id="3.90.550.10">
    <property type="entry name" value="Spore Coat Polysaccharide Biosynthesis Protein SpsA, Chain A"/>
    <property type="match status" value="1"/>
</dbReference>
<feature type="domain" description="Glycosyltransferase 2-like" evidence="1">
    <location>
        <begin position="4"/>
        <end position="166"/>
    </location>
</feature>
<protein>
    <submittedName>
        <fullName evidence="2">N-glycosyltransferase</fullName>
    </submittedName>
</protein>
<dbReference type="PANTHER" id="PTHR43685:SF13">
    <property type="entry name" value="O ANTIGEN BIOSYNTHESIS RHAMNOSYLTRANSFERASE RFBN"/>
    <property type="match status" value="1"/>
</dbReference>
<name>A0A2T0BGQ8_9CLOT</name>
<gene>
    <name evidence="2" type="ORF">CLVI_13030</name>
</gene>
<evidence type="ECO:0000313" key="2">
    <source>
        <dbReference type="EMBL" id="PRR83054.1"/>
    </source>
</evidence>
<comment type="caution">
    <text evidence="2">The sequence shown here is derived from an EMBL/GenBank/DDBJ whole genome shotgun (WGS) entry which is preliminary data.</text>
</comment>
<dbReference type="GO" id="GO:0016740">
    <property type="term" value="F:transferase activity"/>
    <property type="evidence" value="ECO:0007669"/>
    <property type="project" value="UniProtKB-KW"/>
</dbReference>
<dbReference type="GO" id="GO:0044010">
    <property type="term" value="P:single-species biofilm formation"/>
    <property type="evidence" value="ECO:0007669"/>
    <property type="project" value="TreeGrafter"/>
</dbReference>
<dbReference type="SUPFAM" id="SSF53448">
    <property type="entry name" value="Nucleotide-diphospho-sugar transferases"/>
    <property type="match status" value="1"/>
</dbReference>
<accession>A0A2T0BGQ8</accession>
<dbReference type="InterPro" id="IPR001173">
    <property type="entry name" value="Glyco_trans_2-like"/>
</dbReference>
<organism evidence="2 3">
    <name type="scientific">Clostridium vincentii</name>
    <dbReference type="NCBI Taxonomy" id="52704"/>
    <lineage>
        <taxon>Bacteria</taxon>
        <taxon>Bacillati</taxon>
        <taxon>Bacillota</taxon>
        <taxon>Clostridia</taxon>
        <taxon>Eubacteriales</taxon>
        <taxon>Clostridiaceae</taxon>
        <taxon>Clostridium</taxon>
    </lineage>
</organism>
<dbReference type="AlphaFoldDB" id="A0A2T0BGQ8"/>
<dbReference type="Proteomes" id="UP000239471">
    <property type="component" value="Unassembled WGS sequence"/>
</dbReference>
<dbReference type="RefSeq" id="WP_106059297.1">
    <property type="nucleotide sequence ID" value="NZ_PVXQ01000010.1"/>
</dbReference>
<sequence length="304" mass="35481">MNISIICPIYNGEKFICKLDKSLMTQEGVESFDIRYVLTKSKDKSEEILRNIKANYSVLEVEEFSHSKTRENEAFKADGDIIVFITQDVIIEDNKWLLKLTRDIKAGVCDAAFSRQICENRTIERYTRMKNYPNESRIVSKRDIEKLGIMTYFYSDAAAAIRRSTFVELKGYDGKNLLTNEDMYISYKLIQNGYKIKYCADACVIHSHVYTYNSLFKRYFDQGVFLKQHKYISDSGAGSSALELVKFVAINSLKEKNFKAFFDIIPNFGVRFIANKLGARYEKLSRKRISKYTSNKNYWVKEEW</sequence>
<dbReference type="Pfam" id="PF00535">
    <property type="entry name" value="Glycos_transf_2"/>
    <property type="match status" value="1"/>
</dbReference>
<proteinExistence type="predicted"/>
<dbReference type="InterPro" id="IPR029044">
    <property type="entry name" value="Nucleotide-diphossugar_trans"/>
</dbReference>
<reference evidence="2 3" key="1">
    <citation type="submission" date="2018-03" db="EMBL/GenBank/DDBJ databases">
        <title>Genome sequence of Clostridium vincentii DSM 10228.</title>
        <authorList>
            <person name="Poehlein A."/>
            <person name="Daniel R."/>
        </authorList>
    </citation>
    <scope>NUCLEOTIDE SEQUENCE [LARGE SCALE GENOMIC DNA]</scope>
    <source>
        <strain evidence="2 3">DSM 10228</strain>
    </source>
</reference>
<evidence type="ECO:0000313" key="3">
    <source>
        <dbReference type="Proteomes" id="UP000239471"/>
    </source>
</evidence>
<keyword evidence="2" id="KW-0808">Transferase</keyword>
<dbReference type="PANTHER" id="PTHR43685">
    <property type="entry name" value="GLYCOSYLTRANSFERASE"/>
    <property type="match status" value="1"/>
</dbReference>
<keyword evidence="3" id="KW-1185">Reference proteome</keyword>
<dbReference type="InterPro" id="IPR050834">
    <property type="entry name" value="Glycosyltransf_2"/>
</dbReference>